<evidence type="ECO:0000256" key="8">
    <source>
        <dbReference type="ARBA" id="ARBA00023118"/>
    </source>
</evidence>
<dbReference type="SMR" id="A0A0E2DNV2"/>
<dbReference type="HAMAP" id="MF_01471">
    <property type="entry name" value="Cas2"/>
    <property type="match status" value="1"/>
</dbReference>
<dbReference type="Pfam" id="PF09827">
    <property type="entry name" value="CRISPR_Cas2"/>
    <property type="match status" value="1"/>
</dbReference>
<evidence type="ECO:0000313" key="10">
    <source>
        <dbReference type="EMBL" id="EKR57335.1"/>
    </source>
</evidence>
<comment type="subunit">
    <text evidence="9">Homodimer, forms a heterotetramer with a Cas1 homodimer.</text>
</comment>
<sequence length="94" mass="11233">MKHWRLVSYDIREPKRLRRVAKIMEGFGERIQYSVFRIYSTDKELEKLRWKLAKVTEEEDNIFYLTLCTKCASGAHTQEKKSAWPEAPKTLKIL</sequence>
<dbReference type="NCBIfam" id="TIGR01573">
    <property type="entry name" value="cas2"/>
    <property type="match status" value="1"/>
</dbReference>
<comment type="similarity">
    <text evidence="2 9">Belongs to the CRISPR-associated endoribonuclease Cas2 protein family.</text>
</comment>
<dbReference type="GeneID" id="61144268"/>
<dbReference type="AlphaFoldDB" id="A0A0E2DNV2"/>
<dbReference type="RefSeq" id="WP_000683530.1">
    <property type="nucleotide sequence ID" value="NZ_AHNR02000001.1"/>
</dbReference>
<dbReference type="PANTHER" id="PTHR34405">
    <property type="entry name" value="CRISPR-ASSOCIATED ENDORIBONUCLEASE CAS2"/>
    <property type="match status" value="1"/>
</dbReference>
<dbReference type="GO" id="GO:0016787">
    <property type="term" value="F:hydrolase activity"/>
    <property type="evidence" value="ECO:0007669"/>
    <property type="project" value="UniProtKB-KW"/>
</dbReference>
<keyword evidence="6 9" id="KW-0378">Hydrolase</keyword>
<proteinExistence type="inferred from homology"/>
<dbReference type="GO" id="GO:0004521">
    <property type="term" value="F:RNA endonuclease activity"/>
    <property type="evidence" value="ECO:0007669"/>
    <property type="project" value="InterPro"/>
</dbReference>
<dbReference type="EMBL" id="AHNR02000001">
    <property type="protein sequence ID" value="EKR57335.1"/>
    <property type="molecule type" value="Genomic_DNA"/>
</dbReference>
<dbReference type="EC" id="3.1.-.-" evidence="9"/>
<gene>
    <name evidence="10" type="primary">cas2_1</name>
    <name evidence="9" type="synonym">cas2</name>
    <name evidence="10" type="ORF">LEP1GSC105_0693</name>
</gene>
<comment type="cofactor">
    <cofactor evidence="1 9">
        <name>Mg(2+)</name>
        <dbReference type="ChEBI" id="CHEBI:18420"/>
    </cofactor>
</comment>
<keyword evidence="5 9" id="KW-0255">Endonuclease</keyword>
<keyword evidence="7 9" id="KW-0460">Magnesium</keyword>
<evidence type="ECO:0000256" key="3">
    <source>
        <dbReference type="ARBA" id="ARBA00022722"/>
    </source>
</evidence>
<name>A0A0E2DNV2_LEPIR</name>
<evidence type="ECO:0000256" key="7">
    <source>
        <dbReference type="ARBA" id="ARBA00022842"/>
    </source>
</evidence>
<keyword evidence="4 9" id="KW-0479">Metal-binding</keyword>
<evidence type="ECO:0000256" key="2">
    <source>
        <dbReference type="ARBA" id="ARBA00009959"/>
    </source>
</evidence>
<dbReference type="GO" id="GO:0046872">
    <property type="term" value="F:metal ion binding"/>
    <property type="evidence" value="ECO:0007669"/>
    <property type="project" value="UniProtKB-UniRule"/>
</dbReference>
<comment type="function">
    <text evidence="9">CRISPR (clustered regularly interspaced short palindromic repeat), is an adaptive immune system that provides protection against mobile genetic elements (viruses, transposable elements and conjugative plasmids). CRISPR clusters contain sequences complementary to antecedent mobile elements and target invading nucleic acids. CRISPR clusters are transcribed and processed into CRISPR RNA (crRNA). Functions as a ssRNA-specific endoribonuclease. Involved in the integration of spacer DNA into the CRISPR cassette.</text>
</comment>
<evidence type="ECO:0000313" key="11">
    <source>
        <dbReference type="Proteomes" id="UP000001340"/>
    </source>
</evidence>
<dbReference type="CDD" id="cd09725">
    <property type="entry name" value="Cas2_I_II_III"/>
    <property type="match status" value="1"/>
</dbReference>
<keyword evidence="3 9" id="KW-0540">Nuclease</keyword>
<evidence type="ECO:0000256" key="5">
    <source>
        <dbReference type="ARBA" id="ARBA00022759"/>
    </source>
</evidence>
<evidence type="ECO:0000256" key="4">
    <source>
        <dbReference type="ARBA" id="ARBA00022723"/>
    </source>
</evidence>
<dbReference type="InterPro" id="IPR021127">
    <property type="entry name" value="CRISPR_associated_Cas2"/>
</dbReference>
<organism evidence="10 11">
    <name type="scientific">Leptospira interrogans str. UI 12758</name>
    <dbReference type="NCBI Taxonomy" id="1049938"/>
    <lineage>
        <taxon>Bacteria</taxon>
        <taxon>Pseudomonadati</taxon>
        <taxon>Spirochaetota</taxon>
        <taxon>Spirochaetia</taxon>
        <taxon>Leptospirales</taxon>
        <taxon>Leptospiraceae</taxon>
        <taxon>Leptospira</taxon>
    </lineage>
</organism>
<feature type="binding site" evidence="9">
    <location>
        <position position="10"/>
    </location>
    <ligand>
        <name>Mg(2+)</name>
        <dbReference type="ChEBI" id="CHEBI:18420"/>
        <note>catalytic</note>
    </ligand>
</feature>
<comment type="caution">
    <text evidence="10">The sequence shown here is derived from an EMBL/GenBank/DDBJ whole genome shotgun (WGS) entry which is preliminary data.</text>
</comment>
<dbReference type="GO" id="GO:0043571">
    <property type="term" value="P:maintenance of CRISPR repeat elements"/>
    <property type="evidence" value="ECO:0007669"/>
    <property type="project" value="UniProtKB-UniRule"/>
</dbReference>
<dbReference type="SUPFAM" id="SSF143430">
    <property type="entry name" value="TTP0101/SSO1404-like"/>
    <property type="match status" value="1"/>
</dbReference>
<reference evidence="10 11" key="1">
    <citation type="submission" date="2012-10" db="EMBL/GenBank/DDBJ databases">
        <authorList>
            <person name="Harkins D.M."/>
            <person name="Durkin A.S."/>
            <person name="Brinkac L.M."/>
            <person name="Haft D.H."/>
            <person name="Selengut J.D."/>
            <person name="Sanka R."/>
            <person name="DePew J."/>
            <person name="Purushe J."/>
            <person name="Chanthongthip A."/>
            <person name="Lattana O."/>
            <person name="Phetsouvanh R."/>
            <person name="Newton P.N."/>
            <person name="Vinetz J.M."/>
            <person name="Sutton G.G."/>
            <person name="Nierman W.C."/>
            <person name="Fouts D.E."/>
        </authorList>
    </citation>
    <scope>NUCLEOTIDE SEQUENCE [LARGE SCALE GENOMIC DNA]</scope>
    <source>
        <strain evidence="10 11">UI 12758</strain>
    </source>
</reference>
<protein>
    <recommendedName>
        <fullName evidence="9">CRISPR-associated endoribonuclease Cas2</fullName>
        <ecNumber evidence="9">3.1.-.-</ecNumber>
    </recommendedName>
</protein>
<evidence type="ECO:0000256" key="9">
    <source>
        <dbReference type="HAMAP-Rule" id="MF_01471"/>
    </source>
</evidence>
<dbReference type="Gene3D" id="3.30.70.240">
    <property type="match status" value="1"/>
</dbReference>
<dbReference type="GO" id="GO:0051607">
    <property type="term" value="P:defense response to virus"/>
    <property type="evidence" value="ECO:0007669"/>
    <property type="project" value="UniProtKB-UniRule"/>
</dbReference>
<accession>A0A0E2DNV2</accession>
<evidence type="ECO:0000256" key="6">
    <source>
        <dbReference type="ARBA" id="ARBA00022801"/>
    </source>
</evidence>
<dbReference type="Proteomes" id="UP000001340">
    <property type="component" value="Unassembled WGS sequence"/>
</dbReference>
<dbReference type="PANTHER" id="PTHR34405:SF3">
    <property type="entry name" value="CRISPR-ASSOCIATED ENDORIBONUCLEASE CAS2 3"/>
    <property type="match status" value="1"/>
</dbReference>
<evidence type="ECO:0000256" key="1">
    <source>
        <dbReference type="ARBA" id="ARBA00001946"/>
    </source>
</evidence>
<keyword evidence="8 9" id="KW-0051">Antiviral defense</keyword>
<dbReference type="InterPro" id="IPR019199">
    <property type="entry name" value="Virulence_VapD/CRISPR_Cas2"/>
</dbReference>